<evidence type="ECO:0000313" key="1">
    <source>
        <dbReference type="EMBL" id="AAC96827.1"/>
    </source>
</evidence>
<keyword evidence="2" id="KW-1185">Reference proteome</keyword>
<reference evidence="1 2" key="1">
    <citation type="journal article" date="1995" name="Virology">
        <title>Analysis of 45 kb of DNA located at the left end of the chlorella virus PBCV-1 genome.</title>
        <authorList>
            <person name="Lu Z."/>
            <person name="Li Y."/>
            <person name="Zhang Y."/>
            <person name="Kutish G.F."/>
            <person name="Rock D.L."/>
            <person name="Van Etten J.L."/>
        </authorList>
    </citation>
    <scope>NUCLEOTIDE SEQUENCE [LARGE SCALE GENOMIC DNA]</scope>
</reference>
<gene>
    <name evidence="1" type="primary">a459R</name>
</gene>
<dbReference type="Proteomes" id="UP000000862">
    <property type="component" value="Segment"/>
</dbReference>
<accession>Q98510</accession>
<dbReference type="RefSeq" id="NP_048816.1">
    <property type="nucleotide sequence ID" value="NC_000852.5"/>
</dbReference>
<name>Q98510_PBCV1</name>
<protein>
    <submittedName>
        <fullName evidence="1">Uncharacterized protein</fullName>
    </submittedName>
</protein>
<organismHost>
    <name type="scientific">Chlorella</name>
    <dbReference type="NCBI Taxonomy" id="3071"/>
</organismHost>
<reference evidence="1 2" key="8">
    <citation type="journal article" date="2010" name="J. Virol.">
        <title>Microarray analysis of Paramecium bursaria chlorella virus 1 transcription.</title>
        <authorList>
            <person name="Yanai-Balser G.M."/>
            <person name="Duncan G.A."/>
            <person name="Eudy J.D."/>
            <person name="Wang D."/>
            <person name="Li X."/>
            <person name="Agarkova I.V."/>
            <person name="Dunigan D.D."/>
            <person name="Van Etten J.L."/>
        </authorList>
    </citation>
    <scope>NUCLEOTIDE SEQUENCE [LARGE SCALE GENOMIC DNA]</scope>
</reference>
<reference evidence="1 2" key="3">
    <citation type="journal article" date="1996" name="Virology">
        <title>Analysis of 94 kb of the chlorella virus PBCV-1 330-kb genome: map positions 88 to 182.</title>
        <authorList>
            <person name="Lu Z."/>
            <person name="Li Y."/>
            <person name="Que Q."/>
            <person name="Kutish G.F."/>
            <person name="Rock D.L."/>
            <person name="Van Etten J.L."/>
        </authorList>
    </citation>
    <scope>NUCLEOTIDE SEQUENCE [LARGE SCALE GENOMIC DNA]</scope>
</reference>
<dbReference type="EMBL" id="JF411744">
    <property type="protein sequence ID" value="AAC96827.1"/>
    <property type="molecule type" value="Genomic_DNA"/>
</dbReference>
<dbReference type="PIR" id="T17962">
    <property type="entry name" value="T17962"/>
</dbReference>
<sequence length="100" mass="11291">MDWNSACSIAKSLLISGARTQYLSWKAEIPNFRSTLLERIPTSTVSKKFLITFRIIVDLPVAARPLKNGITCQESTWLTGYRILPSRANSQRCTSSSHCW</sequence>
<dbReference type="OrthoDB" id="39525at10239"/>
<reference evidence="1 2" key="5">
    <citation type="journal article" date="1997" name="Virology">
        <title>Analysis of 74 kb of DNA located at the right end of the 330-kb chlorella virus PBCV-1 genome.</title>
        <authorList>
            <person name="Li Y."/>
            <person name="Lu Z."/>
            <person name="Sun L."/>
            <person name="Ropp S."/>
            <person name="Kutish G.F."/>
            <person name="Rock D.L."/>
            <person name="Van Etten J.L."/>
        </authorList>
    </citation>
    <scope>NUCLEOTIDE SEQUENCE [LARGE SCALE GENOMIC DNA]</scope>
</reference>
<reference evidence="1 2" key="2">
    <citation type="journal article" date="1995" name="Virology">
        <title>Analysis of 43 kb of the Chlorella virus PBCV-1 330-kb genome: map positions 45 to 88.</title>
        <authorList>
            <person name="Li Y."/>
            <person name="Lu Z."/>
            <person name="Burbank D.E."/>
            <person name="Kutish G.F."/>
            <person name="Rock D.L."/>
            <person name="Van Etten J.L."/>
        </authorList>
    </citation>
    <scope>NUCLEOTIDE SEQUENCE [LARGE SCALE GENOMIC DNA]</scope>
</reference>
<organism evidence="1 2">
    <name type="scientific">Paramecium bursaria Chlorella virus 1</name>
    <name type="common">PBCV-1</name>
    <dbReference type="NCBI Taxonomy" id="10506"/>
    <lineage>
        <taxon>Viruses</taxon>
        <taxon>Varidnaviria</taxon>
        <taxon>Bamfordvirae</taxon>
        <taxon>Nucleocytoviricota</taxon>
        <taxon>Megaviricetes</taxon>
        <taxon>Algavirales</taxon>
        <taxon>Phycodnaviridae</taxon>
        <taxon>Chlorovirus</taxon>
        <taxon>Chlorovirus vanettense</taxon>
    </lineage>
</organism>
<dbReference type="KEGG" id="vg:918209"/>
<reference evidence="1 2" key="4">
    <citation type="journal article" date="1996" name="Virology">
        <title>Analysis of 76 kb of the chlorella virus PBCV-1 330-kb genome: map positions 182 to 258.</title>
        <authorList>
            <person name="Kutish G.F."/>
            <person name="Li Y."/>
            <person name="Lu Z."/>
            <person name="Furuta M."/>
            <person name="Rock D.L."/>
            <person name="Van Etten J.L."/>
        </authorList>
    </citation>
    <scope>NUCLEOTIDE SEQUENCE [LARGE SCALE GENOMIC DNA]</scope>
</reference>
<evidence type="ECO:0000313" key="2">
    <source>
        <dbReference type="Proteomes" id="UP000000862"/>
    </source>
</evidence>
<reference evidence="1 2" key="6">
    <citation type="journal article" date="1999" name="Virology">
        <title>Chlorella virus PBCV-1 encodes a functional homospermidine synthase.</title>
        <authorList>
            <person name="Kaiser A."/>
            <person name="Vollmert M."/>
            <person name="Tholl D."/>
            <person name="Graves M.V."/>
            <person name="Gurnon J.R."/>
            <person name="Xing W."/>
            <person name="Lisec A.D."/>
            <person name="Nickerson K.W."/>
            <person name="Van Etten J.L."/>
        </authorList>
    </citation>
    <scope>NUCLEOTIDE SEQUENCE [LARGE SCALE GENOMIC DNA]</scope>
</reference>
<proteinExistence type="predicted"/>
<dbReference type="GeneID" id="918209"/>
<reference evidence="1 2" key="7">
    <citation type="journal article" date="2000" name="Virology">
        <title>Characterization of a beta-1,3-glucanase encoded by chlorella virus PBCV-1.</title>
        <authorList>
            <person name="Sun L."/>
            <person name="Gurnon J.R."/>
            <person name="Adams B.J."/>
            <person name="Graves M.V."/>
            <person name="Van Etten J.L."/>
        </authorList>
    </citation>
    <scope>NUCLEOTIDE SEQUENCE [LARGE SCALE GENOMIC DNA]</scope>
</reference>